<feature type="compositionally biased region" description="Basic residues" evidence="1">
    <location>
        <begin position="326"/>
        <end position="338"/>
    </location>
</feature>
<evidence type="ECO:0000256" key="2">
    <source>
        <dbReference type="SAM" id="SignalP"/>
    </source>
</evidence>
<feature type="compositionally biased region" description="Low complexity" evidence="1">
    <location>
        <begin position="419"/>
        <end position="430"/>
    </location>
</feature>
<feature type="compositionally biased region" description="Acidic residues" evidence="1">
    <location>
        <begin position="354"/>
        <end position="369"/>
    </location>
</feature>
<feature type="domain" description="Serine aminopeptidase S33" evidence="3">
    <location>
        <begin position="218"/>
        <end position="300"/>
    </location>
</feature>
<dbReference type="InterPro" id="IPR051044">
    <property type="entry name" value="MAG_DAG_Lipase"/>
</dbReference>
<keyword evidence="2" id="KW-0732">Signal</keyword>
<evidence type="ECO:0000256" key="1">
    <source>
        <dbReference type="SAM" id="MobiDB-lite"/>
    </source>
</evidence>
<dbReference type="SUPFAM" id="SSF53474">
    <property type="entry name" value="alpha/beta-Hydrolases"/>
    <property type="match status" value="1"/>
</dbReference>
<feature type="region of interest" description="Disordered" evidence="1">
    <location>
        <begin position="150"/>
        <end position="194"/>
    </location>
</feature>
<protein>
    <recommendedName>
        <fullName evidence="3">Serine aminopeptidase S33 domain-containing protein</fullName>
    </recommendedName>
</protein>
<dbReference type="PANTHER" id="PTHR11614">
    <property type="entry name" value="PHOSPHOLIPASE-RELATED"/>
    <property type="match status" value="1"/>
</dbReference>
<feature type="region of interest" description="Disordered" evidence="1">
    <location>
        <begin position="314"/>
        <end position="372"/>
    </location>
</feature>
<dbReference type="VEuPathDB" id="CryptoDB:Cvel_12883"/>
<evidence type="ECO:0000313" key="4">
    <source>
        <dbReference type="EMBL" id="CEM54590.1"/>
    </source>
</evidence>
<dbReference type="InterPro" id="IPR022742">
    <property type="entry name" value="Hydrolase_4"/>
</dbReference>
<accession>A0A0G4IBW4</accession>
<feature type="domain" description="Serine aminopeptidase S33" evidence="3">
    <location>
        <begin position="438"/>
        <end position="590"/>
    </location>
</feature>
<proteinExistence type="predicted"/>
<feature type="region of interest" description="Disordered" evidence="1">
    <location>
        <begin position="409"/>
        <end position="436"/>
    </location>
</feature>
<sequence length="608" mass="69124">MISVGFGCAFPWLFASSVRGASWESLKDCEGRLKSLTPEEYADEMRTRVSERYVKTRGRHVKDRIRTMKFPSEVFGQKNGAPSLPLLPPSAGPRLSSYRHPVLLIRERHFDRAVSPKGAKRLKRRIESARTWMVSMAQYGEFEGCRPSLISSSSTSSSAASSNTETETDTELKEEEKEEAKMLDSPRPNTGTIKCSDEPVRIAYMIFPQYDSTSGRLKEGVVLCPGWGESSVKYAETIRDLYDRGFSVYTLDHRSQGLSGRERVDFAQSTQVTNFCDYVEDLHRFVKSVVEKVPLNNPRFQTFRPRQCLGRALQSFTGKEKERGDAKKKRKSRSRGPRTHSQQIREREAADLFSDVDEEEEEKEEGEDEGAAHRPSLCLLAHSMGGLIGCAAQLKSLYPALDSEHPFRGLPSSDDLFHPPTESSDPSTTTGKERRRRRRPLFSRIVLTGPLLDLRNPKFPSWLVRWVAFRHVSRGAGPLCLFGESRQEGPRVPIYTTHCPVRRDAMRQVQMQLPHIVVKGPSFQWVLSALNACRTFRRWWSLFDTPTLLLTAEDDVNVSTKAQLRFARRAPAVSLKMLPECYHNVLDESEQWRGVAFEAAVRFLKEAR</sequence>
<feature type="signal peptide" evidence="2">
    <location>
        <begin position="1"/>
        <end position="20"/>
    </location>
</feature>
<evidence type="ECO:0000259" key="3">
    <source>
        <dbReference type="Pfam" id="PF12146"/>
    </source>
</evidence>
<feature type="compositionally biased region" description="Low complexity" evidence="1">
    <location>
        <begin position="151"/>
        <end position="165"/>
    </location>
</feature>
<feature type="compositionally biased region" description="Basic and acidic residues" evidence="1">
    <location>
        <begin position="170"/>
        <end position="184"/>
    </location>
</feature>
<dbReference type="Gene3D" id="3.40.50.1820">
    <property type="entry name" value="alpha/beta hydrolase"/>
    <property type="match status" value="2"/>
</dbReference>
<name>A0A0G4IBW4_9ALVE</name>
<organism evidence="4">
    <name type="scientific">Chromera velia CCMP2878</name>
    <dbReference type="NCBI Taxonomy" id="1169474"/>
    <lineage>
        <taxon>Eukaryota</taxon>
        <taxon>Sar</taxon>
        <taxon>Alveolata</taxon>
        <taxon>Colpodellida</taxon>
        <taxon>Chromeraceae</taxon>
        <taxon>Chromera</taxon>
    </lineage>
</organism>
<feature type="chain" id="PRO_5005192471" description="Serine aminopeptidase S33 domain-containing protein" evidence="2">
    <location>
        <begin position="21"/>
        <end position="608"/>
    </location>
</feature>
<dbReference type="Pfam" id="PF12146">
    <property type="entry name" value="Hydrolase_4"/>
    <property type="match status" value="2"/>
</dbReference>
<dbReference type="InterPro" id="IPR029058">
    <property type="entry name" value="AB_hydrolase_fold"/>
</dbReference>
<dbReference type="EMBL" id="CDMZ01005799">
    <property type="protein sequence ID" value="CEM54590.1"/>
    <property type="molecule type" value="Genomic_DNA"/>
</dbReference>
<gene>
    <name evidence="4" type="ORF">Cvel_12883</name>
</gene>
<dbReference type="AlphaFoldDB" id="A0A0G4IBW4"/>
<reference evidence="4" key="1">
    <citation type="submission" date="2014-11" db="EMBL/GenBank/DDBJ databases">
        <authorList>
            <person name="Otto D Thomas"/>
            <person name="Naeem Raeece"/>
        </authorList>
    </citation>
    <scope>NUCLEOTIDE SEQUENCE</scope>
</reference>